<dbReference type="Gene3D" id="1.10.287.130">
    <property type="match status" value="1"/>
</dbReference>
<dbReference type="InterPro" id="IPR000014">
    <property type="entry name" value="PAS"/>
</dbReference>
<dbReference type="GO" id="GO:0016036">
    <property type="term" value="P:cellular response to phosphate starvation"/>
    <property type="evidence" value="ECO:0007669"/>
    <property type="project" value="TreeGrafter"/>
</dbReference>
<dbReference type="InterPro" id="IPR003594">
    <property type="entry name" value="HATPase_dom"/>
</dbReference>
<dbReference type="Pfam" id="PF00512">
    <property type="entry name" value="HisKA"/>
    <property type="match status" value="1"/>
</dbReference>
<keyword evidence="9" id="KW-1133">Transmembrane helix</keyword>
<proteinExistence type="predicted"/>
<evidence type="ECO:0000313" key="13">
    <source>
        <dbReference type="Proteomes" id="UP000199568"/>
    </source>
</evidence>
<dbReference type="PANTHER" id="PTHR45453">
    <property type="entry name" value="PHOSPHATE REGULON SENSOR PROTEIN PHOR"/>
    <property type="match status" value="1"/>
</dbReference>
<dbReference type="FunFam" id="3.30.565.10:FF:000006">
    <property type="entry name" value="Sensor histidine kinase WalK"/>
    <property type="match status" value="1"/>
</dbReference>
<evidence type="ECO:0000256" key="8">
    <source>
        <dbReference type="ARBA" id="ARBA00023136"/>
    </source>
</evidence>
<organism evidence="12 13">
    <name type="scientific">Natronincola peptidivorans</name>
    <dbReference type="NCBI Taxonomy" id="426128"/>
    <lineage>
        <taxon>Bacteria</taxon>
        <taxon>Bacillati</taxon>
        <taxon>Bacillota</taxon>
        <taxon>Clostridia</taxon>
        <taxon>Peptostreptococcales</taxon>
        <taxon>Natronincolaceae</taxon>
        <taxon>Natronincola</taxon>
    </lineage>
</organism>
<reference evidence="12 13" key="1">
    <citation type="submission" date="2016-10" db="EMBL/GenBank/DDBJ databases">
        <authorList>
            <person name="de Groot N.N."/>
        </authorList>
    </citation>
    <scope>NUCLEOTIDE SEQUENCE [LARGE SCALE GENOMIC DNA]</scope>
    <source>
        <strain evidence="12 13">DSM 18979</strain>
    </source>
</reference>
<dbReference type="InterPro" id="IPR003660">
    <property type="entry name" value="HAMP_dom"/>
</dbReference>
<evidence type="ECO:0000256" key="4">
    <source>
        <dbReference type="ARBA" id="ARBA00022553"/>
    </source>
</evidence>
<dbReference type="InterPro" id="IPR013767">
    <property type="entry name" value="PAS_fold"/>
</dbReference>
<dbReference type="SUPFAM" id="SSF55874">
    <property type="entry name" value="ATPase domain of HSP90 chaperone/DNA topoisomerase II/histidine kinase"/>
    <property type="match status" value="1"/>
</dbReference>
<evidence type="ECO:0000259" key="10">
    <source>
        <dbReference type="PROSITE" id="PS50109"/>
    </source>
</evidence>
<dbReference type="SUPFAM" id="SSF158472">
    <property type="entry name" value="HAMP domain-like"/>
    <property type="match status" value="1"/>
</dbReference>
<keyword evidence="13" id="KW-1185">Reference proteome</keyword>
<name>A0A1I0B3X4_9FIRM</name>
<dbReference type="Pfam" id="PF00989">
    <property type="entry name" value="PAS"/>
    <property type="match status" value="1"/>
</dbReference>
<dbReference type="GO" id="GO:0000155">
    <property type="term" value="F:phosphorelay sensor kinase activity"/>
    <property type="evidence" value="ECO:0007669"/>
    <property type="project" value="InterPro"/>
</dbReference>
<dbReference type="PROSITE" id="PS50109">
    <property type="entry name" value="HIS_KIN"/>
    <property type="match status" value="1"/>
</dbReference>
<dbReference type="InterPro" id="IPR035965">
    <property type="entry name" value="PAS-like_dom_sf"/>
</dbReference>
<dbReference type="InterPro" id="IPR003661">
    <property type="entry name" value="HisK_dim/P_dom"/>
</dbReference>
<dbReference type="OrthoDB" id="9813151at2"/>
<dbReference type="EC" id="2.7.13.3" evidence="3"/>
<dbReference type="CDD" id="cd00075">
    <property type="entry name" value="HATPase"/>
    <property type="match status" value="1"/>
</dbReference>
<dbReference type="PROSITE" id="PS50885">
    <property type="entry name" value="HAMP"/>
    <property type="match status" value="1"/>
</dbReference>
<dbReference type="NCBIfam" id="TIGR00229">
    <property type="entry name" value="sensory_box"/>
    <property type="match status" value="1"/>
</dbReference>
<evidence type="ECO:0000256" key="9">
    <source>
        <dbReference type="SAM" id="Phobius"/>
    </source>
</evidence>
<dbReference type="InterPro" id="IPR004358">
    <property type="entry name" value="Sig_transdc_His_kin-like_C"/>
</dbReference>
<feature type="domain" description="HAMP" evidence="11">
    <location>
        <begin position="195"/>
        <end position="247"/>
    </location>
</feature>
<dbReference type="InterPro" id="IPR050351">
    <property type="entry name" value="BphY/WalK/GraS-like"/>
</dbReference>
<dbReference type="GO" id="GO:0006355">
    <property type="term" value="P:regulation of DNA-templated transcription"/>
    <property type="evidence" value="ECO:0007669"/>
    <property type="project" value="InterPro"/>
</dbReference>
<accession>A0A1I0B3X4</accession>
<dbReference type="CDD" id="cd06225">
    <property type="entry name" value="HAMP"/>
    <property type="match status" value="1"/>
</dbReference>
<dbReference type="GO" id="GO:0004721">
    <property type="term" value="F:phosphoprotein phosphatase activity"/>
    <property type="evidence" value="ECO:0007669"/>
    <property type="project" value="TreeGrafter"/>
</dbReference>
<dbReference type="CDD" id="cd00082">
    <property type="entry name" value="HisKA"/>
    <property type="match status" value="1"/>
</dbReference>
<keyword evidence="8 9" id="KW-0472">Membrane</keyword>
<dbReference type="SMART" id="SM00388">
    <property type="entry name" value="HisKA"/>
    <property type="match status" value="1"/>
</dbReference>
<evidence type="ECO:0000256" key="1">
    <source>
        <dbReference type="ARBA" id="ARBA00000085"/>
    </source>
</evidence>
<dbReference type="EMBL" id="FOHU01000003">
    <property type="protein sequence ID" value="SET01465.1"/>
    <property type="molecule type" value="Genomic_DNA"/>
</dbReference>
<feature type="domain" description="Histidine kinase" evidence="10">
    <location>
        <begin position="375"/>
        <end position="594"/>
    </location>
</feature>
<feature type="transmembrane region" description="Helical" evidence="9">
    <location>
        <begin position="174"/>
        <end position="194"/>
    </location>
</feature>
<dbReference type="PRINTS" id="PR00344">
    <property type="entry name" value="BCTRLSENSOR"/>
</dbReference>
<evidence type="ECO:0000259" key="11">
    <source>
        <dbReference type="PROSITE" id="PS50885"/>
    </source>
</evidence>
<dbReference type="FunFam" id="1.10.287.130:FF:000001">
    <property type="entry name" value="Two-component sensor histidine kinase"/>
    <property type="match status" value="1"/>
</dbReference>
<sequence length="600" mass="67945">MFKSIRFKFITIYFLLVFMAMIIVGVFLIQQFEQYHLGVVRGNVTQIAGSVMTTLEDIDWKNNKEEIQKNISPYEKMGMEIYVIEKNNDFTIISSTNLSYWNRNAMYILDSDLILSAFHGEIKEKDIVSDQEGQRSSKNMVFPLYDEHSRITGALYIRQNIEDIYATLDQSKFILTRAIILALFITIILGYLLAKSITGPINDVTIKAEKMAKGDFNQVVEVKSDDEIGQLAGMFNYLTARLKSALQEMSNEKKKMDTIINNMADGLIATTAEGIIIHANPVALGMLNTNEKILTKKSFDDVFSPLNDKLSLKYLAKEKKWYGNEMIEMDKGVKLRAKYAPIVREDGELEGLVVLLQDVTEHEKLENMRKEFVANVSHELKTPLTTIKSYTETLLEGAMENKELTGQFLTVVESETDRMTRLVQDLLQLSNLDFKQAQWNKMETNVNEIVENAILKLDVSAKNKKQQIDYHTSEEDLTVFADIDKLEQVVLNVLSNAIKYTAEAGKIHIETKNENDVVKIIIHDNGIGIPSKDLPRIFERFYRVDKARTRELGGTGLGLSIAKQIMEAHDGKIELFSGEGITGTKAIITLPAVEKAFASV</sequence>
<dbReference type="GO" id="GO:0005886">
    <property type="term" value="C:plasma membrane"/>
    <property type="evidence" value="ECO:0007669"/>
    <property type="project" value="TreeGrafter"/>
</dbReference>
<dbReference type="PANTHER" id="PTHR45453:SF1">
    <property type="entry name" value="PHOSPHATE REGULON SENSOR PROTEIN PHOR"/>
    <property type="match status" value="1"/>
</dbReference>
<dbReference type="Gene3D" id="1.10.8.500">
    <property type="entry name" value="HAMP domain in histidine kinase"/>
    <property type="match status" value="1"/>
</dbReference>
<dbReference type="InterPro" id="IPR036890">
    <property type="entry name" value="HATPase_C_sf"/>
</dbReference>
<dbReference type="SMART" id="SM00091">
    <property type="entry name" value="PAS"/>
    <property type="match status" value="1"/>
</dbReference>
<dbReference type="SMART" id="SM00387">
    <property type="entry name" value="HATPase_c"/>
    <property type="match status" value="1"/>
</dbReference>
<keyword evidence="7" id="KW-0902">Two-component regulatory system</keyword>
<dbReference type="CDD" id="cd00130">
    <property type="entry name" value="PAS"/>
    <property type="match status" value="1"/>
</dbReference>
<dbReference type="STRING" id="426128.SAMN05660297_01201"/>
<keyword evidence="5" id="KW-0808">Transferase</keyword>
<evidence type="ECO:0000256" key="6">
    <source>
        <dbReference type="ARBA" id="ARBA00022777"/>
    </source>
</evidence>
<evidence type="ECO:0000313" key="12">
    <source>
        <dbReference type="EMBL" id="SET01465.1"/>
    </source>
</evidence>
<evidence type="ECO:0000256" key="2">
    <source>
        <dbReference type="ARBA" id="ARBA00004370"/>
    </source>
</evidence>
<dbReference type="AlphaFoldDB" id="A0A1I0B3X4"/>
<gene>
    <name evidence="12" type="ORF">SAMN05660297_01201</name>
</gene>
<feature type="transmembrane region" description="Helical" evidence="9">
    <location>
        <begin position="12"/>
        <end position="29"/>
    </location>
</feature>
<dbReference type="SMART" id="SM00304">
    <property type="entry name" value="HAMP"/>
    <property type="match status" value="1"/>
</dbReference>
<dbReference type="Gene3D" id="3.30.450.20">
    <property type="entry name" value="PAS domain"/>
    <property type="match status" value="2"/>
</dbReference>
<dbReference type="Pfam" id="PF00672">
    <property type="entry name" value="HAMP"/>
    <property type="match status" value="1"/>
</dbReference>
<dbReference type="Proteomes" id="UP000199568">
    <property type="component" value="Unassembled WGS sequence"/>
</dbReference>
<evidence type="ECO:0000256" key="7">
    <source>
        <dbReference type="ARBA" id="ARBA00023012"/>
    </source>
</evidence>
<dbReference type="RefSeq" id="WP_090440754.1">
    <property type="nucleotide sequence ID" value="NZ_FOHU01000003.1"/>
</dbReference>
<dbReference type="InterPro" id="IPR036097">
    <property type="entry name" value="HisK_dim/P_sf"/>
</dbReference>
<keyword evidence="6 12" id="KW-0418">Kinase</keyword>
<dbReference type="InterPro" id="IPR005467">
    <property type="entry name" value="His_kinase_dom"/>
</dbReference>
<keyword evidence="9" id="KW-0812">Transmembrane</keyword>
<evidence type="ECO:0000256" key="5">
    <source>
        <dbReference type="ARBA" id="ARBA00022679"/>
    </source>
</evidence>
<dbReference type="Gene3D" id="3.30.565.10">
    <property type="entry name" value="Histidine kinase-like ATPase, C-terminal domain"/>
    <property type="match status" value="1"/>
</dbReference>
<evidence type="ECO:0000256" key="3">
    <source>
        <dbReference type="ARBA" id="ARBA00012438"/>
    </source>
</evidence>
<protein>
    <recommendedName>
        <fullName evidence="3">histidine kinase</fullName>
        <ecNumber evidence="3">2.7.13.3</ecNumber>
    </recommendedName>
</protein>
<dbReference type="SUPFAM" id="SSF47384">
    <property type="entry name" value="Homodimeric domain of signal transducing histidine kinase"/>
    <property type="match status" value="1"/>
</dbReference>
<dbReference type="SUPFAM" id="SSF55785">
    <property type="entry name" value="PYP-like sensor domain (PAS domain)"/>
    <property type="match status" value="1"/>
</dbReference>
<dbReference type="Pfam" id="PF02518">
    <property type="entry name" value="HATPase_c"/>
    <property type="match status" value="1"/>
</dbReference>
<keyword evidence="4" id="KW-0597">Phosphoprotein</keyword>
<comment type="subcellular location">
    <subcellularLocation>
        <location evidence="2">Membrane</location>
    </subcellularLocation>
</comment>
<comment type="catalytic activity">
    <reaction evidence="1">
        <text>ATP + protein L-histidine = ADP + protein N-phospho-L-histidine.</text>
        <dbReference type="EC" id="2.7.13.3"/>
    </reaction>
</comment>